<feature type="region of interest" description="Disordered" evidence="1">
    <location>
        <begin position="188"/>
        <end position="207"/>
    </location>
</feature>
<keyword evidence="2" id="KW-0812">Transmembrane</keyword>
<feature type="compositionally biased region" description="Basic and acidic residues" evidence="1">
    <location>
        <begin position="98"/>
        <end position="108"/>
    </location>
</feature>
<dbReference type="EMBL" id="SGXE01000001">
    <property type="protein sequence ID" value="RZS99194.1"/>
    <property type="molecule type" value="Genomic_DNA"/>
</dbReference>
<evidence type="ECO:0000256" key="2">
    <source>
        <dbReference type="SAM" id="Phobius"/>
    </source>
</evidence>
<comment type="caution">
    <text evidence="3">The sequence shown here is derived from an EMBL/GenBank/DDBJ whole genome shotgun (WGS) entry which is preliminary data.</text>
</comment>
<dbReference type="RefSeq" id="WP_130285048.1">
    <property type="nucleotide sequence ID" value="NZ_SGXE01000001.1"/>
</dbReference>
<evidence type="ECO:0000256" key="1">
    <source>
        <dbReference type="SAM" id="MobiDB-lite"/>
    </source>
</evidence>
<feature type="compositionally biased region" description="Polar residues" evidence="1">
    <location>
        <begin position="124"/>
        <end position="172"/>
    </location>
</feature>
<accession>A0A4Q7PFG0</accession>
<feature type="region of interest" description="Disordered" evidence="1">
    <location>
        <begin position="74"/>
        <end position="172"/>
    </location>
</feature>
<protein>
    <recommendedName>
        <fullName evidence="5">Outer membrane protein with beta-barrel domain</fullName>
    </recommendedName>
</protein>
<organism evidence="3 4">
    <name type="scientific">Aquimarina brevivitae</name>
    <dbReference type="NCBI Taxonomy" id="323412"/>
    <lineage>
        <taxon>Bacteria</taxon>
        <taxon>Pseudomonadati</taxon>
        <taxon>Bacteroidota</taxon>
        <taxon>Flavobacteriia</taxon>
        <taxon>Flavobacteriales</taxon>
        <taxon>Flavobacteriaceae</taxon>
        <taxon>Aquimarina</taxon>
    </lineage>
</organism>
<reference evidence="3 4" key="1">
    <citation type="submission" date="2019-02" db="EMBL/GenBank/DDBJ databases">
        <title>Genomic Encyclopedia of Type Strains, Phase IV (KMG-IV): sequencing the most valuable type-strain genomes for metagenomic binning, comparative biology and taxonomic classification.</title>
        <authorList>
            <person name="Goeker M."/>
        </authorList>
    </citation>
    <scope>NUCLEOTIDE SEQUENCE [LARGE SCALE GENOMIC DNA]</scope>
    <source>
        <strain evidence="3 4">DSM 17196</strain>
    </source>
</reference>
<dbReference type="AlphaFoldDB" id="A0A4Q7PFG0"/>
<evidence type="ECO:0008006" key="5">
    <source>
        <dbReference type="Google" id="ProtNLM"/>
    </source>
</evidence>
<gene>
    <name evidence="3" type="ORF">EV197_0403</name>
</gene>
<sequence length="484" mass="53238">MNNNKNLDRLFQEKFRDFEVMPDESVWKRIKAHQQKKKRGFLVLPLWYKVAGVAAALAIVFTLFYTNFKEESTPSLVDTPKEEVPNDISNKNNTRITSDTKTKPEARPKTTGGTETTTSNGKTINRNDNATAQTSSLSTPDNISKNHTKSTYAANKTNENNFTESGATGTKNSLAATPAVDQQIKQDNEDATTGNTSSSLASTTPLVKKDEEAAANASTLDDKKSIFDAIKENKSKPTEKVANRDKKWNVSPILAPVYYDHEGNGSSVDSRFSDNGKAGQLNLSYGVQLAYQLSDKLSVRTGLSKVDLSYNTKDVGFSPTISGQNLKNVDYNANANAIYITDLDPSGSTSLASDINSEVVSVKQNEGLLNHRFNYLEVPLELKYALLDNKIGLNMIGGISTLFLQGNELSILSGDFVTPVGRINNLNEVSFSGNLGVGLDYKLTDSFLINVEPIFKYQFNAIDDNEGNFRPYYFGLYTGVSFKF</sequence>
<feature type="compositionally biased region" description="Polar residues" evidence="1">
    <location>
        <begin position="191"/>
        <end position="205"/>
    </location>
</feature>
<keyword evidence="2" id="KW-1133">Transmembrane helix</keyword>
<evidence type="ECO:0000313" key="4">
    <source>
        <dbReference type="Proteomes" id="UP000292262"/>
    </source>
</evidence>
<feature type="transmembrane region" description="Helical" evidence="2">
    <location>
        <begin position="46"/>
        <end position="65"/>
    </location>
</feature>
<dbReference type="Proteomes" id="UP000292262">
    <property type="component" value="Unassembled WGS sequence"/>
</dbReference>
<keyword evidence="4" id="KW-1185">Reference proteome</keyword>
<dbReference type="InterPro" id="IPR011250">
    <property type="entry name" value="OMP/PagP_B-barrel"/>
</dbReference>
<feature type="compositionally biased region" description="Polar residues" evidence="1">
    <location>
        <begin position="87"/>
        <end position="97"/>
    </location>
</feature>
<proteinExistence type="predicted"/>
<feature type="compositionally biased region" description="Low complexity" evidence="1">
    <location>
        <begin position="110"/>
        <end position="123"/>
    </location>
</feature>
<name>A0A4Q7PFG0_9FLAO</name>
<keyword evidence="2" id="KW-0472">Membrane</keyword>
<dbReference type="SUPFAM" id="SSF56925">
    <property type="entry name" value="OMPA-like"/>
    <property type="match status" value="1"/>
</dbReference>
<evidence type="ECO:0000313" key="3">
    <source>
        <dbReference type="EMBL" id="RZS99194.1"/>
    </source>
</evidence>
<dbReference type="OrthoDB" id="1113942at2"/>